<feature type="region of interest" description="Disordered" evidence="1">
    <location>
        <begin position="1"/>
        <end position="59"/>
    </location>
</feature>
<accession>A0A914Z4S7</accession>
<dbReference type="Proteomes" id="UP000887577">
    <property type="component" value="Unplaced"/>
</dbReference>
<proteinExistence type="predicted"/>
<feature type="compositionally biased region" description="Polar residues" evidence="1">
    <location>
        <begin position="22"/>
        <end position="33"/>
    </location>
</feature>
<evidence type="ECO:0000313" key="3">
    <source>
        <dbReference type="WBParaSite" id="PSU_v2.g7361.t1"/>
    </source>
</evidence>
<reference evidence="3" key="1">
    <citation type="submission" date="2022-11" db="UniProtKB">
        <authorList>
            <consortium name="WormBaseParasite"/>
        </authorList>
    </citation>
    <scope>IDENTIFICATION</scope>
</reference>
<dbReference type="WBParaSite" id="PSU_v2.g7361.t1">
    <property type="protein sequence ID" value="PSU_v2.g7361.t1"/>
    <property type="gene ID" value="PSU_v2.g7361"/>
</dbReference>
<dbReference type="AlphaFoldDB" id="A0A914Z4S7"/>
<organism evidence="2 3">
    <name type="scientific">Panagrolaimus superbus</name>
    <dbReference type="NCBI Taxonomy" id="310955"/>
    <lineage>
        <taxon>Eukaryota</taxon>
        <taxon>Metazoa</taxon>
        <taxon>Ecdysozoa</taxon>
        <taxon>Nematoda</taxon>
        <taxon>Chromadorea</taxon>
        <taxon>Rhabditida</taxon>
        <taxon>Tylenchina</taxon>
        <taxon>Panagrolaimomorpha</taxon>
        <taxon>Panagrolaimoidea</taxon>
        <taxon>Panagrolaimidae</taxon>
        <taxon>Panagrolaimus</taxon>
    </lineage>
</organism>
<feature type="compositionally biased region" description="Low complexity" evidence="1">
    <location>
        <begin position="45"/>
        <end position="59"/>
    </location>
</feature>
<name>A0A914Z4S7_9BILA</name>
<evidence type="ECO:0000256" key="1">
    <source>
        <dbReference type="SAM" id="MobiDB-lite"/>
    </source>
</evidence>
<sequence length="109" mass="11725">MTSSSASESSLKSSTLPSFDSTPSVSLSPIKNENVQKIDNADQMNSPKTNNYNNSNKFLSSLTSNGGWGEIESAINGTIADTESSENKANFGKSFHLFGNSFNQSQNNY</sequence>
<feature type="compositionally biased region" description="Low complexity" evidence="1">
    <location>
        <begin position="1"/>
        <end position="21"/>
    </location>
</feature>
<protein>
    <submittedName>
        <fullName evidence="3">Uncharacterized protein</fullName>
    </submittedName>
</protein>
<keyword evidence="2" id="KW-1185">Reference proteome</keyword>
<evidence type="ECO:0000313" key="2">
    <source>
        <dbReference type="Proteomes" id="UP000887577"/>
    </source>
</evidence>